<feature type="transmembrane region" description="Helical" evidence="1">
    <location>
        <begin position="294"/>
        <end position="315"/>
    </location>
</feature>
<dbReference type="Gramene" id="evm.model.01.1898">
    <property type="protein sequence ID" value="cds.evm.model.01.1898"/>
    <property type="gene ID" value="evm.TU.01.1898"/>
</dbReference>
<dbReference type="Proteomes" id="UP000596661">
    <property type="component" value="Chromosome 1"/>
</dbReference>
<dbReference type="AlphaFoldDB" id="A0A803NIX7"/>
<keyword evidence="3" id="KW-1185">Reference proteome</keyword>
<keyword evidence="1" id="KW-0472">Membrane</keyword>
<accession>A0A803NIX7</accession>
<evidence type="ECO:0000313" key="2">
    <source>
        <dbReference type="EnsemblPlants" id="cds.evm.model.01.1898"/>
    </source>
</evidence>
<dbReference type="EnsemblPlants" id="evm.model.01.1898">
    <property type="protein sequence ID" value="cds.evm.model.01.1898"/>
    <property type="gene ID" value="evm.TU.01.1898"/>
</dbReference>
<organism evidence="2 3">
    <name type="scientific">Cannabis sativa</name>
    <name type="common">Hemp</name>
    <name type="synonym">Marijuana</name>
    <dbReference type="NCBI Taxonomy" id="3483"/>
    <lineage>
        <taxon>Eukaryota</taxon>
        <taxon>Viridiplantae</taxon>
        <taxon>Streptophyta</taxon>
        <taxon>Embryophyta</taxon>
        <taxon>Tracheophyta</taxon>
        <taxon>Spermatophyta</taxon>
        <taxon>Magnoliopsida</taxon>
        <taxon>eudicotyledons</taxon>
        <taxon>Gunneridae</taxon>
        <taxon>Pentapetalae</taxon>
        <taxon>rosids</taxon>
        <taxon>fabids</taxon>
        <taxon>Rosales</taxon>
        <taxon>Cannabaceae</taxon>
        <taxon>Cannabis</taxon>
    </lineage>
</organism>
<proteinExistence type="predicted"/>
<evidence type="ECO:0000313" key="3">
    <source>
        <dbReference type="Proteomes" id="UP000596661"/>
    </source>
</evidence>
<dbReference type="EMBL" id="UZAU01000053">
    <property type="status" value="NOT_ANNOTATED_CDS"/>
    <property type="molecule type" value="Genomic_DNA"/>
</dbReference>
<sequence length="338" mass="38962">MCAPKEKGGTGFKDFELFNKVLLAKQVWHILRNPNSLVGRVLKNNYFSHSNILDAKKGSSASSVWRALLWGREIIVKGARWRVGSGEDIDIVKDRWLPRPLSFKPLINPDIPTNTKVVDLRLANGEWDVEYIRRIFCEDDANLILGIQFGSLEREEYVIWHFSKNGEYNVRSGYTTAMKERITEENSNTKSSERWWKHLWNLRVLPKVKQFLWKLWYIRNLSLHNNFSPKYGDVIEVATNILDEYRRHNGNTKKSHIQQEANMQRWTPPEDGKLIINVDAAIDTSNRSSGVGELFEIILAGVCVHITGFGIIPYLPLWLSLSRNIVGGDDVFLVNNIK</sequence>
<keyword evidence="1" id="KW-0812">Transmembrane</keyword>
<evidence type="ECO:0000256" key="1">
    <source>
        <dbReference type="SAM" id="Phobius"/>
    </source>
</evidence>
<dbReference type="OMA" id="ITRATHI"/>
<protein>
    <recommendedName>
        <fullName evidence="4">Reverse transcriptase zinc-binding domain-containing protein</fullName>
    </recommendedName>
</protein>
<reference evidence="2" key="1">
    <citation type="submission" date="2018-11" db="EMBL/GenBank/DDBJ databases">
        <authorList>
            <person name="Grassa J C."/>
        </authorList>
    </citation>
    <scope>NUCLEOTIDE SEQUENCE [LARGE SCALE GENOMIC DNA]</scope>
</reference>
<reference evidence="2" key="2">
    <citation type="submission" date="2021-03" db="UniProtKB">
        <authorList>
            <consortium name="EnsemblPlants"/>
        </authorList>
    </citation>
    <scope>IDENTIFICATION</scope>
</reference>
<name>A0A803NIX7_CANSA</name>
<evidence type="ECO:0008006" key="4">
    <source>
        <dbReference type="Google" id="ProtNLM"/>
    </source>
</evidence>
<keyword evidence="1" id="KW-1133">Transmembrane helix</keyword>